<evidence type="ECO:0000313" key="2">
    <source>
        <dbReference type="Proteomes" id="UP000249645"/>
    </source>
</evidence>
<sequence length="141" mass="16366">MEHSETMIWDYIADNWVVSFTTITENDFWSANAFYILDIQNFSLIILSSKETRHGKILMQNPLVSGTISNQIEDISQLKGIQFAGEMTLLEEKEAEIAYAKYCQRFPIAKTKKETVWKLSFSQVKYMDNSLGFGAKLYWNK</sequence>
<dbReference type="Proteomes" id="UP000249645">
    <property type="component" value="Unassembled WGS sequence"/>
</dbReference>
<evidence type="ECO:0008006" key="3">
    <source>
        <dbReference type="Google" id="ProtNLM"/>
    </source>
</evidence>
<dbReference type="InterPro" id="IPR012349">
    <property type="entry name" value="Split_barrel_FMN-bd"/>
</dbReference>
<organism evidence="1 2">
    <name type="scientific">Pseudopedobacter saltans</name>
    <dbReference type="NCBI Taxonomy" id="151895"/>
    <lineage>
        <taxon>Bacteria</taxon>
        <taxon>Pseudomonadati</taxon>
        <taxon>Bacteroidota</taxon>
        <taxon>Sphingobacteriia</taxon>
        <taxon>Sphingobacteriales</taxon>
        <taxon>Sphingobacteriaceae</taxon>
        <taxon>Pseudopedobacter</taxon>
    </lineage>
</organism>
<protein>
    <recommendedName>
        <fullName evidence="3">Pyridoxamine 5'-phosphate oxidase putative domain-containing protein</fullName>
    </recommendedName>
</protein>
<gene>
    <name evidence="1" type="ORF">DI598_07470</name>
</gene>
<accession>A0A2W5F440</accession>
<dbReference type="PIRSF" id="PIRSF009554">
    <property type="entry name" value="UCP009554"/>
    <property type="match status" value="1"/>
</dbReference>
<reference evidence="1 2" key="1">
    <citation type="submission" date="2017-11" db="EMBL/GenBank/DDBJ databases">
        <title>Infants hospitalized years apart are colonized by the same room-sourced microbial strains.</title>
        <authorList>
            <person name="Brooks B."/>
            <person name="Olm M.R."/>
            <person name="Firek B.A."/>
            <person name="Baker R."/>
            <person name="Thomas B.C."/>
            <person name="Morowitz M.J."/>
            <person name="Banfield J.F."/>
        </authorList>
    </citation>
    <scope>NUCLEOTIDE SEQUENCE [LARGE SCALE GENOMIC DNA]</scope>
    <source>
        <strain evidence="1">S2_009_000_R2_76</strain>
    </source>
</reference>
<dbReference type="Gene3D" id="2.30.110.10">
    <property type="entry name" value="Electron Transport, Fmn-binding Protein, Chain A"/>
    <property type="match status" value="1"/>
</dbReference>
<name>A0A2W5F440_9SPHI</name>
<dbReference type="InterPro" id="IPR011194">
    <property type="entry name" value="UPF0306"/>
</dbReference>
<proteinExistence type="predicted"/>
<dbReference type="SUPFAM" id="SSF50475">
    <property type="entry name" value="FMN-binding split barrel"/>
    <property type="match status" value="1"/>
</dbReference>
<comment type="caution">
    <text evidence="1">The sequence shown here is derived from an EMBL/GenBank/DDBJ whole genome shotgun (WGS) entry which is preliminary data.</text>
</comment>
<dbReference type="EMBL" id="QFOI01000105">
    <property type="protein sequence ID" value="PZP49573.1"/>
    <property type="molecule type" value="Genomic_DNA"/>
</dbReference>
<dbReference type="AlphaFoldDB" id="A0A2W5F440"/>
<evidence type="ECO:0000313" key="1">
    <source>
        <dbReference type="EMBL" id="PZP49573.1"/>
    </source>
</evidence>